<evidence type="ECO:0000256" key="1">
    <source>
        <dbReference type="ARBA" id="ARBA00001974"/>
    </source>
</evidence>
<dbReference type="Pfam" id="PF05199">
    <property type="entry name" value="GMC_oxred_C"/>
    <property type="match status" value="1"/>
</dbReference>
<protein>
    <submittedName>
        <fullName evidence="9">Alcohol dehydrogenase [acceptor]</fullName>
        <ecNumber evidence="9">1.1.99.-</ecNumber>
    </submittedName>
</protein>
<evidence type="ECO:0000313" key="10">
    <source>
        <dbReference type="Proteomes" id="UP000494363"/>
    </source>
</evidence>
<dbReference type="EC" id="1.1.99.-" evidence="9"/>
<evidence type="ECO:0000256" key="4">
    <source>
        <dbReference type="ARBA" id="ARBA00022827"/>
    </source>
</evidence>
<dbReference type="InterPro" id="IPR000172">
    <property type="entry name" value="GMC_OxRdtase_N"/>
</dbReference>
<dbReference type="PROSITE" id="PS00624">
    <property type="entry name" value="GMC_OXRED_2"/>
    <property type="match status" value="1"/>
</dbReference>
<dbReference type="Pfam" id="PF00732">
    <property type="entry name" value="GMC_oxred_N"/>
    <property type="match status" value="1"/>
</dbReference>
<proteinExistence type="inferred from homology"/>
<organism evidence="9 10">
    <name type="scientific">Paraburkholderia humisilvae</name>
    <dbReference type="NCBI Taxonomy" id="627669"/>
    <lineage>
        <taxon>Bacteria</taxon>
        <taxon>Pseudomonadati</taxon>
        <taxon>Pseudomonadota</taxon>
        <taxon>Betaproteobacteria</taxon>
        <taxon>Burkholderiales</taxon>
        <taxon>Burkholderiaceae</taxon>
        <taxon>Paraburkholderia</taxon>
    </lineage>
</organism>
<comment type="similarity">
    <text evidence="2 6">Belongs to the GMC oxidoreductase family.</text>
</comment>
<dbReference type="PIRSF" id="PIRSF000137">
    <property type="entry name" value="Alcohol_oxidase"/>
    <property type="match status" value="1"/>
</dbReference>
<dbReference type="GO" id="GO:0016614">
    <property type="term" value="F:oxidoreductase activity, acting on CH-OH group of donors"/>
    <property type="evidence" value="ECO:0007669"/>
    <property type="project" value="InterPro"/>
</dbReference>
<dbReference type="PANTHER" id="PTHR11552">
    <property type="entry name" value="GLUCOSE-METHANOL-CHOLINE GMC OXIDOREDUCTASE"/>
    <property type="match status" value="1"/>
</dbReference>
<comment type="cofactor">
    <cofactor evidence="1 5">
        <name>FAD</name>
        <dbReference type="ChEBI" id="CHEBI:57692"/>
    </cofactor>
</comment>
<dbReference type="Proteomes" id="UP000494363">
    <property type="component" value="Unassembled WGS sequence"/>
</dbReference>
<dbReference type="EMBL" id="CADIKH010000018">
    <property type="protein sequence ID" value="CAB3761595.1"/>
    <property type="molecule type" value="Genomic_DNA"/>
</dbReference>
<evidence type="ECO:0000256" key="5">
    <source>
        <dbReference type="PIRSR" id="PIRSR000137-2"/>
    </source>
</evidence>
<sequence length="520" mass="55794">MRLNYDYIVVGAGSAGCVLAMRLTEDPLVRVALVEAGGADTADEVQMPIAFPKLLGTTVDWNYLSESERGLDGRQINLACGRMLGGTSSINGMVYIRGNRTDFDGWVHEGAPGWSYAELLPYFRRSEGNDEHRSALHGNDGPLSVTNGRSNHPLVESFVEAAVQAGYPHNNDFNGDEQDGFGLFQLNQRDGRRCSAAAAYLHPASGRPNLHVIAESLVTHILFREHTALGIELTRNGNTTTLFADREVIVCCGAYNSPQLLMLSGIGIASELESHGIRPVLDLPVGENLQNHCRANLAYLSDVPSAIHAGSAADLALYRDEGRGPLTSNLGEGGGFVRTDPALAAPDVQLMMVPVVVRDGEPAVSPLNGYSFGPCVLKPTSRGKVSLRSARPDEKPRIVHNFLTTSEDCDTMVAGIRIALHIAAQPALRAVCRAAHRVPASDSTEAILSYVRRYAQCSFHPAGSCPIGRVVDAQLNVLGVERLRVVDASVMPSIVRGNTNATVIAIAEKAADLIRGRTTF</sequence>
<dbReference type="PROSITE" id="PS00623">
    <property type="entry name" value="GMC_OXRED_1"/>
    <property type="match status" value="1"/>
</dbReference>
<feature type="binding site" evidence="5">
    <location>
        <position position="218"/>
    </location>
    <ligand>
        <name>FAD</name>
        <dbReference type="ChEBI" id="CHEBI:57692"/>
    </ligand>
</feature>
<dbReference type="Gene3D" id="3.30.560.10">
    <property type="entry name" value="Glucose Oxidase, domain 3"/>
    <property type="match status" value="1"/>
</dbReference>
<dbReference type="SUPFAM" id="SSF51905">
    <property type="entry name" value="FAD/NAD(P)-binding domain"/>
    <property type="match status" value="1"/>
</dbReference>
<dbReference type="InterPro" id="IPR036188">
    <property type="entry name" value="FAD/NAD-bd_sf"/>
</dbReference>
<dbReference type="Gene3D" id="3.50.50.60">
    <property type="entry name" value="FAD/NAD(P)-binding domain"/>
    <property type="match status" value="1"/>
</dbReference>
<evidence type="ECO:0000259" key="7">
    <source>
        <dbReference type="PROSITE" id="PS00623"/>
    </source>
</evidence>
<dbReference type="SUPFAM" id="SSF54373">
    <property type="entry name" value="FAD-linked reductases, C-terminal domain"/>
    <property type="match status" value="1"/>
</dbReference>
<dbReference type="PANTHER" id="PTHR11552:SF147">
    <property type="entry name" value="CHOLINE DEHYDROGENASE, MITOCHONDRIAL"/>
    <property type="match status" value="1"/>
</dbReference>
<dbReference type="AlphaFoldDB" id="A0A6J5E965"/>
<dbReference type="GO" id="GO:0050660">
    <property type="term" value="F:flavin adenine dinucleotide binding"/>
    <property type="evidence" value="ECO:0007669"/>
    <property type="project" value="InterPro"/>
</dbReference>
<name>A0A6J5E965_9BURK</name>
<feature type="domain" description="Glucose-methanol-choline oxidoreductase N-terminal" evidence="7">
    <location>
        <begin position="81"/>
        <end position="104"/>
    </location>
</feature>
<keyword evidence="10" id="KW-1185">Reference proteome</keyword>
<keyword evidence="3 6" id="KW-0285">Flavoprotein</keyword>
<keyword evidence="4 5" id="KW-0274">FAD</keyword>
<evidence type="ECO:0000259" key="8">
    <source>
        <dbReference type="PROSITE" id="PS00624"/>
    </source>
</evidence>
<gene>
    <name evidence="9" type="primary">alkJ_2</name>
    <name evidence="9" type="ORF">LMG29542_04125</name>
</gene>
<feature type="binding site" evidence="5">
    <location>
        <position position="87"/>
    </location>
    <ligand>
        <name>FAD</name>
        <dbReference type="ChEBI" id="CHEBI:57692"/>
    </ligand>
</feature>
<dbReference type="PROSITE" id="PS51257">
    <property type="entry name" value="PROKAR_LIPOPROTEIN"/>
    <property type="match status" value="1"/>
</dbReference>
<evidence type="ECO:0000313" key="9">
    <source>
        <dbReference type="EMBL" id="CAB3761595.1"/>
    </source>
</evidence>
<evidence type="ECO:0000256" key="2">
    <source>
        <dbReference type="ARBA" id="ARBA00010790"/>
    </source>
</evidence>
<dbReference type="InterPro" id="IPR007867">
    <property type="entry name" value="GMC_OxRtase_C"/>
</dbReference>
<evidence type="ECO:0000256" key="3">
    <source>
        <dbReference type="ARBA" id="ARBA00022630"/>
    </source>
</evidence>
<keyword evidence="9" id="KW-0560">Oxidoreductase</keyword>
<dbReference type="InterPro" id="IPR012132">
    <property type="entry name" value="GMC_OxRdtase"/>
</dbReference>
<feature type="binding site" evidence="5">
    <location>
        <begin position="91"/>
        <end position="94"/>
    </location>
    <ligand>
        <name>FAD</name>
        <dbReference type="ChEBI" id="CHEBI:57692"/>
    </ligand>
</feature>
<accession>A0A6J5E965</accession>
<reference evidence="9 10" key="1">
    <citation type="submission" date="2020-04" db="EMBL/GenBank/DDBJ databases">
        <authorList>
            <person name="De Canck E."/>
        </authorList>
    </citation>
    <scope>NUCLEOTIDE SEQUENCE [LARGE SCALE GENOMIC DNA]</scope>
    <source>
        <strain evidence="9 10">LMG 29542</strain>
    </source>
</reference>
<feature type="domain" description="Glucose-methanol-choline oxidoreductase N-terminal" evidence="8">
    <location>
        <begin position="253"/>
        <end position="267"/>
    </location>
</feature>
<evidence type="ECO:0000256" key="6">
    <source>
        <dbReference type="RuleBase" id="RU003968"/>
    </source>
</evidence>